<sequence>MAEKPFTTLFVCGNYENFDQLYNYPIEEWNGGKIHKINDSVFHLMRGQVFKIDGKSFFTFGGASSHNIPDGILEMDDPRVLRWMFDREKMYRVNHVSWRKEELPSEEEMAEGIKKLEKNDNKIDYIITHSPCTSFLKQMDGNTGLYKPDVLSDYLEKIKNTVNYRHWYFGHMHVNEEFPSEKSTCLYENIMLLK</sequence>
<dbReference type="EMBL" id="AJWZ01010936">
    <property type="protein sequence ID" value="EKC47046.1"/>
    <property type="molecule type" value="Genomic_DNA"/>
</dbReference>
<dbReference type="AlphaFoldDB" id="K1SIC5"/>
<dbReference type="InterPro" id="IPR029052">
    <property type="entry name" value="Metallo-depent_PP-like"/>
</dbReference>
<organism evidence="1">
    <name type="scientific">human gut metagenome</name>
    <dbReference type="NCBI Taxonomy" id="408170"/>
    <lineage>
        <taxon>unclassified sequences</taxon>
        <taxon>metagenomes</taxon>
        <taxon>organismal metagenomes</taxon>
    </lineage>
</organism>
<evidence type="ECO:0000313" key="1">
    <source>
        <dbReference type="EMBL" id="EKC47046.1"/>
    </source>
</evidence>
<evidence type="ECO:0008006" key="2">
    <source>
        <dbReference type="Google" id="ProtNLM"/>
    </source>
</evidence>
<protein>
    <recommendedName>
        <fullName evidence="2">Calcineurin-like phosphoesterase domain-containing protein</fullName>
    </recommendedName>
</protein>
<comment type="caution">
    <text evidence="1">The sequence shown here is derived from an EMBL/GenBank/DDBJ whole genome shotgun (WGS) entry which is preliminary data.</text>
</comment>
<name>K1SIC5_9ZZZZ</name>
<proteinExistence type="predicted"/>
<reference evidence="1" key="1">
    <citation type="journal article" date="2013" name="Environ. Microbiol.">
        <title>Microbiota from the distal guts of lean and obese adolescents exhibit partial functional redundancy besides clear differences in community structure.</title>
        <authorList>
            <person name="Ferrer M."/>
            <person name="Ruiz A."/>
            <person name="Lanza F."/>
            <person name="Haange S.B."/>
            <person name="Oberbach A."/>
            <person name="Till H."/>
            <person name="Bargiela R."/>
            <person name="Campoy C."/>
            <person name="Segura M.T."/>
            <person name="Richter M."/>
            <person name="von Bergen M."/>
            <person name="Seifert J."/>
            <person name="Suarez A."/>
        </authorList>
    </citation>
    <scope>NUCLEOTIDE SEQUENCE</scope>
</reference>
<gene>
    <name evidence="1" type="ORF">OBE_15911</name>
</gene>
<accession>K1SIC5</accession>
<dbReference type="GO" id="GO:0016787">
    <property type="term" value="F:hydrolase activity"/>
    <property type="evidence" value="ECO:0007669"/>
    <property type="project" value="InterPro"/>
</dbReference>
<dbReference type="SUPFAM" id="SSF56300">
    <property type="entry name" value="Metallo-dependent phosphatases"/>
    <property type="match status" value="1"/>
</dbReference>